<organism evidence="2">
    <name type="scientific">uncultured Rubrobacteraceae bacterium</name>
    <dbReference type="NCBI Taxonomy" id="349277"/>
    <lineage>
        <taxon>Bacteria</taxon>
        <taxon>Bacillati</taxon>
        <taxon>Actinomycetota</taxon>
        <taxon>Rubrobacteria</taxon>
        <taxon>Rubrobacterales</taxon>
        <taxon>Rubrobacteraceae</taxon>
        <taxon>environmental samples</taxon>
    </lineage>
</organism>
<protein>
    <submittedName>
        <fullName evidence="2">Maltodextrin ABC transporter, permease protein MdxF</fullName>
    </submittedName>
</protein>
<feature type="non-terminal residue" evidence="2">
    <location>
        <position position="1"/>
    </location>
</feature>
<accession>A0A6J4R8X9</accession>
<gene>
    <name evidence="2" type="ORF">AVDCRST_MAG28-3774</name>
</gene>
<dbReference type="AlphaFoldDB" id="A0A6J4R8X9"/>
<dbReference type="EMBL" id="CADCVE010000094">
    <property type="protein sequence ID" value="CAA9463606.1"/>
    <property type="molecule type" value="Genomic_DNA"/>
</dbReference>
<name>A0A6J4R8X9_9ACTN</name>
<reference evidence="2" key="1">
    <citation type="submission" date="2020-02" db="EMBL/GenBank/DDBJ databases">
        <authorList>
            <person name="Meier V. D."/>
        </authorList>
    </citation>
    <scope>NUCLEOTIDE SEQUENCE</scope>
    <source>
        <strain evidence="2">AVDCRST_MAG28</strain>
    </source>
</reference>
<sequence>DDDAGKTEETRRSKGGVPEPGAPNRLLHDTASPIYHPGGGVLPDSLLALPELPPGEHKRRRELRGLPELRPDVPEHRVPRRAEEYFDLHRGQCVLRVCDRARHRAGHKPGVQGPGAGEGGDPGAVGFPDGYLGGHVAVDVPGSGRHHPVCGQHSGYHQRSDTLQPDAAPDRGHPRRYLENDTVYGASDPCRPADHPRRGLRGRPGGRCECLATLLQDNFALAQAGYTGSGAVPYVGRVPDLRPVLGDEQPGAGVLEHVRVQGREDQPTQLRGRQRRLGIYLYNGVLDRDLLYQGPRHADFDGGV</sequence>
<feature type="region of interest" description="Disordered" evidence="1">
    <location>
        <begin position="1"/>
        <end position="42"/>
    </location>
</feature>
<feature type="compositionally biased region" description="Basic and acidic residues" evidence="1">
    <location>
        <begin position="1"/>
        <end position="12"/>
    </location>
</feature>
<evidence type="ECO:0000256" key="1">
    <source>
        <dbReference type="SAM" id="MobiDB-lite"/>
    </source>
</evidence>
<feature type="region of interest" description="Disordered" evidence="1">
    <location>
        <begin position="144"/>
        <end position="174"/>
    </location>
</feature>
<evidence type="ECO:0000313" key="2">
    <source>
        <dbReference type="EMBL" id="CAA9463606.1"/>
    </source>
</evidence>
<proteinExistence type="predicted"/>
<feature type="non-terminal residue" evidence="2">
    <location>
        <position position="304"/>
    </location>
</feature>